<dbReference type="EMBL" id="ML976154">
    <property type="protein sequence ID" value="KAF1937092.1"/>
    <property type="molecule type" value="Genomic_DNA"/>
</dbReference>
<feature type="region of interest" description="Disordered" evidence="1">
    <location>
        <begin position="131"/>
        <end position="193"/>
    </location>
</feature>
<proteinExistence type="predicted"/>
<keyword evidence="3" id="KW-1185">Reference proteome</keyword>
<dbReference type="Proteomes" id="UP000800038">
    <property type="component" value="Unassembled WGS sequence"/>
</dbReference>
<reference evidence="2" key="1">
    <citation type="journal article" date="2020" name="Stud. Mycol.">
        <title>101 Dothideomycetes genomes: a test case for predicting lifestyles and emergence of pathogens.</title>
        <authorList>
            <person name="Haridas S."/>
            <person name="Albert R."/>
            <person name="Binder M."/>
            <person name="Bloem J."/>
            <person name="Labutti K."/>
            <person name="Salamov A."/>
            <person name="Andreopoulos B."/>
            <person name="Baker S."/>
            <person name="Barry K."/>
            <person name="Bills G."/>
            <person name="Bluhm B."/>
            <person name="Cannon C."/>
            <person name="Castanera R."/>
            <person name="Culley D."/>
            <person name="Daum C."/>
            <person name="Ezra D."/>
            <person name="Gonzalez J."/>
            <person name="Henrissat B."/>
            <person name="Kuo A."/>
            <person name="Liang C."/>
            <person name="Lipzen A."/>
            <person name="Lutzoni F."/>
            <person name="Magnuson J."/>
            <person name="Mondo S."/>
            <person name="Nolan M."/>
            <person name="Ohm R."/>
            <person name="Pangilinan J."/>
            <person name="Park H.-J."/>
            <person name="Ramirez L."/>
            <person name="Alfaro M."/>
            <person name="Sun H."/>
            <person name="Tritt A."/>
            <person name="Yoshinaga Y."/>
            <person name="Zwiers L.-H."/>
            <person name="Turgeon B."/>
            <person name="Goodwin S."/>
            <person name="Spatafora J."/>
            <person name="Crous P."/>
            <person name="Grigoriev I."/>
        </authorList>
    </citation>
    <scope>NUCLEOTIDE SEQUENCE</scope>
    <source>
        <strain evidence="2">CBS 161.51</strain>
    </source>
</reference>
<name>A0A6A5SAQ1_9PLEO</name>
<dbReference type="AlphaFoldDB" id="A0A6A5SAQ1"/>
<gene>
    <name evidence="2" type="ORF">EJ02DRAFT_426929</name>
</gene>
<evidence type="ECO:0000313" key="2">
    <source>
        <dbReference type="EMBL" id="KAF1937092.1"/>
    </source>
</evidence>
<organism evidence="2 3">
    <name type="scientific">Clathrospora elynae</name>
    <dbReference type="NCBI Taxonomy" id="706981"/>
    <lineage>
        <taxon>Eukaryota</taxon>
        <taxon>Fungi</taxon>
        <taxon>Dikarya</taxon>
        <taxon>Ascomycota</taxon>
        <taxon>Pezizomycotina</taxon>
        <taxon>Dothideomycetes</taxon>
        <taxon>Pleosporomycetidae</taxon>
        <taxon>Pleosporales</taxon>
        <taxon>Diademaceae</taxon>
        <taxon>Clathrospora</taxon>
    </lineage>
</organism>
<accession>A0A6A5SAQ1</accession>
<evidence type="ECO:0000256" key="1">
    <source>
        <dbReference type="SAM" id="MobiDB-lite"/>
    </source>
</evidence>
<sequence length="227" mass="24333">MDYATRVATEESGTAKEHHSAAHFLPSNKASDPKENSYDLTASKEGDYVSQRGNLGAAVERAFSIGGIESPCHERSLETFFGIIDVTNGLSTTRKRSRQSLNIDSTTFPLAAVPSFIPDLEREVPYPAKRQRLAEQQAQSPILEPASTPNSTPLLDLSAGDGPIPSPLGAGRKGDGAMSRVLPRTDLRDVEDGDDAYVQGAVEELLHARRSSPPSEGMEGEQDGSVL</sequence>
<feature type="compositionally biased region" description="Acidic residues" evidence="1">
    <location>
        <begin position="218"/>
        <end position="227"/>
    </location>
</feature>
<feature type="region of interest" description="Disordered" evidence="1">
    <location>
        <begin position="206"/>
        <end position="227"/>
    </location>
</feature>
<protein>
    <submittedName>
        <fullName evidence="2">Uncharacterized protein</fullName>
    </submittedName>
</protein>
<feature type="region of interest" description="Disordered" evidence="1">
    <location>
        <begin position="1"/>
        <end position="37"/>
    </location>
</feature>
<evidence type="ECO:0000313" key="3">
    <source>
        <dbReference type="Proteomes" id="UP000800038"/>
    </source>
</evidence>